<dbReference type="GO" id="GO:0016998">
    <property type="term" value="P:cell wall macromolecule catabolic process"/>
    <property type="evidence" value="ECO:0007669"/>
    <property type="project" value="InterPro"/>
</dbReference>
<reference evidence="5" key="1">
    <citation type="submission" date="2017-08" db="EMBL/GenBank/DDBJ databases">
        <authorList>
            <person name="Varghese N."/>
            <person name="Submissions S."/>
        </authorList>
    </citation>
    <scope>NUCLEOTIDE SEQUENCE [LARGE SCALE GENOMIC DNA]</scope>
    <source>
        <strain evidence="5">JA234</strain>
    </source>
</reference>
<dbReference type="SUPFAM" id="SSF51445">
    <property type="entry name" value="(Trans)glycosidases"/>
    <property type="match status" value="1"/>
</dbReference>
<dbReference type="GO" id="GO:0016052">
    <property type="term" value="P:carbohydrate catabolic process"/>
    <property type="evidence" value="ECO:0007669"/>
    <property type="project" value="TreeGrafter"/>
</dbReference>
<dbReference type="InterPro" id="IPR017853">
    <property type="entry name" value="GH"/>
</dbReference>
<dbReference type="Proteomes" id="UP000219467">
    <property type="component" value="Unassembled WGS sequence"/>
</dbReference>
<dbReference type="Pfam" id="PF01183">
    <property type="entry name" value="Glyco_hydro_25"/>
    <property type="match status" value="1"/>
</dbReference>
<protein>
    <submittedName>
        <fullName evidence="4">Lysozyme</fullName>
    </submittedName>
</protein>
<dbReference type="GO" id="GO:0009253">
    <property type="term" value="P:peptidoglycan catabolic process"/>
    <property type="evidence" value="ECO:0007669"/>
    <property type="project" value="InterPro"/>
</dbReference>
<keyword evidence="2" id="KW-0378">Hydrolase</keyword>
<gene>
    <name evidence="4" type="ORF">SAMN05878503_12236</name>
</gene>
<dbReference type="PROSITE" id="PS51904">
    <property type="entry name" value="GLYCOSYL_HYDROL_F25_2"/>
    <property type="match status" value="1"/>
</dbReference>
<proteinExistence type="inferred from homology"/>
<dbReference type="CDD" id="cd06413">
    <property type="entry name" value="GH25_muramidase_1"/>
    <property type="match status" value="1"/>
</dbReference>
<evidence type="ECO:0000313" key="4">
    <source>
        <dbReference type="EMBL" id="SNX74425.1"/>
    </source>
</evidence>
<dbReference type="PANTHER" id="PTHR34135">
    <property type="entry name" value="LYSOZYME"/>
    <property type="match status" value="1"/>
</dbReference>
<sequence length="264" mass="29479">MTRRLLAIGLASLLLSCGGQPDRTAGISPGQTVSVARPAFGDAKPHAWTGRAPQSYAVHGIDVSRFQGPIDWPTAAAAGVSFAFLKATEGGDRVDAMFHENWRAAGRAGVPRGAYHFFYFCRPAHEQADWFIRNVPASRDSLPPVLDMEWNPFSPTCTFRPEPAVVRREAQTFLDLVGRHYGQRPIIYTTVDFFERNQMWRLSGYEFWLRSVAAHPSDRYDGHPWTFWQYTGTGIVPGIDKVTDINVFHGNAAAWAAWLGQRAQ</sequence>
<accession>A0A285D406</accession>
<keyword evidence="3" id="KW-0326">Glycosidase</keyword>
<evidence type="ECO:0000256" key="2">
    <source>
        <dbReference type="ARBA" id="ARBA00022801"/>
    </source>
</evidence>
<dbReference type="Gene3D" id="3.20.20.80">
    <property type="entry name" value="Glycosidases"/>
    <property type="match status" value="1"/>
</dbReference>
<name>A0A285D406_9RHOB</name>
<dbReference type="PROSITE" id="PS51257">
    <property type="entry name" value="PROKAR_LIPOPROTEIN"/>
    <property type="match status" value="1"/>
</dbReference>
<keyword evidence="5" id="KW-1185">Reference proteome</keyword>
<evidence type="ECO:0000256" key="1">
    <source>
        <dbReference type="ARBA" id="ARBA00010646"/>
    </source>
</evidence>
<dbReference type="RefSeq" id="WP_097031686.1">
    <property type="nucleotide sequence ID" value="NZ_OAOQ01000022.1"/>
</dbReference>
<dbReference type="SMART" id="SM00641">
    <property type="entry name" value="Glyco_25"/>
    <property type="match status" value="1"/>
</dbReference>
<dbReference type="InterPro" id="IPR018077">
    <property type="entry name" value="Glyco_hydro_fam25_subgr"/>
</dbReference>
<dbReference type="PANTHER" id="PTHR34135:SF2">
    <property type="entry name" value="LYSOZYME"/>
    <property type="match status" value="1"/>
</dbReference>
<dbReference type="GO" id="GO:0003796">
    <property type="term" value="F:lysozyme activity"/>
    <property type="evidence" value="ECO:0007669"/>
    <property type="project" value="InterPro"/>
</dbReference>
<dbReference type="InterPro" id="IPR002053">
    <property type="entry name" value="Glyco_hydro_25"/>
</dbReference>
<dbReference type="EMBL" id="OAOQ01000022">
    <property type="protein sequence ID" value="SNX74425.1"/>
    <property type="molecule type" value="Genomic_DNA"/>
</dbReference>
<comment type="similarity">
    <text evidence="1">Belongs to the glycosyl hydrolase 25 family.</text>
</comment>
<evidence type="ECO:0000313" key="5">
    <source>
        <dbReference type="Proteomes" id="UP000219467"/>
    </source>
</evidence>
<dbReference type="AlphaFoldDB" id="A0A285D406"/>
<organism evidence="4 5">
    <name type="scientific">Cereibacter ovatus</name>
    <dbReference type="NCBI Taxonomy" id="439529"/>
    <lineage>
        <taxon>Bacteria</taxon>
        <taxon>Pseudomonadati</taxon>
        <taxon>Pseudomonadota</taxon>
        <taxon>Alphaproteobacteria</taxon>
        <taxon>Rhodobacterales</taxon>
        <taxon>Paracoccaceae</taxon>
        <taxon>Cereibacter</taxon>
    </lineage>
</organism>
<dbReference type="OrthoDB" id="9798192at2"/>
<evidence type="ECO:0000256" key="3">
    <source>
        <dbReference type="ARBA" id="ARBA00023295"/>
    </source>
</evidence>